<evidence type="ECO:0000313" key="3">
    <source>
        <dbReference type="Proteomes" id="UP000800200"/>
    </source>
</evidence>
<accession>A0A6A6DZV1</accession>
<sequence>VHHILKHPAVLKSPAFIRNLLRRDLAAFLHAHVTQIADNERMTVNTGSGEPCIRNDGDRTFHSWVRDTGADHTSCPMSFTFCCYLIAEHDGKGFPSGAKHAYLTADLRLHLAAMCRMYNDYGSERRDRRESNLNCLDFPEFKPKSTLGSIDGTSDGTSDGTNEVNSVNGHQPKDTTLSDQKAELLWIVEYERRCLTLAFDKLKDTGISTTYVRALQLFIDVTDLFGQLYVARDIGIAQKPGVIATN</sequence>
<feature type="region of interest" description="Disordered" evidence="1">
    <location>
        <begin position="146"/>
        <end position="175"/>
    </location>
</feature>
<feature type="non-terminal residue" evidence="2">
    <location>
        <position position="1"/>
    </location>
</feature>
<evidence type="ECO:0008006" key="4">
    <source>
        <dbReference type="Google" id="ProtNLM"/>
    </source>
</evidence>
<keyword evidence="3" id="KW-1185">Reference proteome</keyword>
<name>A0A6A6DZV1_9PEZI</name>
<dbReference type="OrthoDB" id="2343925at2759"/>
<dbReference type="EMBL" id="ML994634">
    <property type="protein sequence ID" value="KAF2185201.1"/>
    <property type="molecule type" value="Genomic_DNA"/>
</dbReference>
<dbReference type="Proteomes" id="UP000800200">
    <property type="component" value="Unassembled WGS sequence"/>
</dbReference>
<evidence type="ECO:0000313" key="2">
    <source>
        <dbReference type="EMBL" id="KAF2185201.1"/>
    </source>
</evidence>
<evidence type="ECO:0000256" key="1">
    <source>
        <dbReference type="SAM" id="MobiDB-lite"/>
    </source>
</evidence>
<dbReference type="AlphaFoldDB" id="A0A6A6DZV1"/>
<protein>
    <recommendedName>
        <fullName evidence="4">Terpenoid synthase</fullName>
    </recommendedName>
</protein>
<gene>
    <name evidence="2" type="ORF">K469DRAFT_779002</name>
</gene>
<proteinExistence type="predicted"/>
<reference evidence="2" key="1">
    <citation type="journal article" date="2020" name="Stud. Mycol.">
        <title>101 Dothideomycetes genomes: a test case for predicting lifestyles and emergence of pathogens.</title>
        <authorList>
            <person name="Haridas S."/>
            <person name="Albert R."/>
            <person name="Binder M."/>
            <person name="Bloem J."/>
            <person name="Labutti K."/>
            <person name="Salamov A."/>
            <person name="Andreopoulos B."/>
            <person name="Baker S."/>
            <person name="Barry K."/>
            <person name="Bills G."/>
            <person name="Bluhm B."/>
            <person name="Cannon C."/>
            <person name="Castanera R."/>
            <person name="Culley D."/>
            <person name="Daum C."/>
            <person name="Ezra D."/>
            <person name="Gonzalez J."/>
            <person name="Henrissat B."/>
            <person name="Kuo A."/>
            <person name="Liang C."/>
            <person name="Lipzen A."/>
            <person name="Lutzoni F."/>
            <person name="Magnuson J."/>
            <person name="Mondo S."/>
            <person name="Nolan M."/>
            <person name="Ohm R."/>
            <person name="Pangilinan J."/>
            <person name="Park H.-J."/>
            <person name="Ramirez L."/>
            <person name="Alfaro M."/>
            <person name="Sun H."/>
            <person name="Tritt A."/>
            <person name="Yoshinaga Y."/>
            <person name="Zwiers L.-H."/>
            <person name="Turgeon B."/>
            <person name="Goodwin S."/>
            <person name="Spatafora J."/>
            <person name="Crous P."/>
            <person name="Grigoriev I."/>
        </authorList>
    </citation>
    <scope>NUCLEOTIDE SEQUENCE</scope>
    <source>
        <strain evidence="2">CBS 207.26</strain>
    </source>
</reference>
<organism evidence="2 3">
    <name type="scientific">Zopfia rhizophila CBS 207.26</name>
    <dbReference type="NCBI Taxonomy" id="1314779"/>
    <lineage>
        <taxon>Eukaryota</taxon>
        <taxon>Fungi</taxon>
        <taxon>Dikarya</taxon>
        <taxon>Ascomycota</taxon>
        <taxon>Pezizomycotina</taxon>
        <taxon>Dothideomycetes</taxon>
        <taxon>Dothideomycetes incertae sedis</taxon>
        <taxon>Zopfiaceae</taxon>
        <taxon>Zopfia</taxon>
    </lineage>
</organism>